<evidence type="ECO:0000313" key="3">
    <source>
        <dbReference type="EMBL" id="MDR6403285.1"/>
    </source>
</evidence>
<feature type="domain" description="DUF6443" evidence="2">
    <location>
        <begin position="37"/>
        <end position="153"/>
    </location>
</feature>
<comment type="caution">
    <text evidence="3">The sequence shown here is derived from an EMBL/GenBank/DDBJ whole genome shotgun (WGS) entry which is preliminary data.</text>
</comment>
<gene>
    <name evidence="3" type="ORF">J2781_000189</name>
</gene>
<reference evidence="3 4" key="1">
    <citation type="submission" date="2023-07" db="EMBL/GenBank/DDBJ databases">
        <title>Sorghum-associated microbial communities from plants grown in Nebraska, USA.</title>
        <authorList>
            <person name="Schachtman D."/>
        </authorList>
    </citation>
    <scope>NUCLEOTIDE SEQUENCE [LARGE SCALE GENOMIC DNA]</scope>
    <source>
        <strain evidence="3 4">DS1709</strain>
    </source>
</reference>
<name>A0ABU1L9A6_9FLAO</name>
<keyword evidence="1" id="KW-0732">Signal</keyword>
<proteinExistence type="predicted"/>
<accession>A0ABU1L9A6</accession>
<dbReference type="InterPro" id="IPR045619">
    <property type="entry name" value="DUF6443"/>
</dbReference>
<dbReference type="EMBL" id="JAVDQS010000001">
    <property type="protein sequence ID" value="MDR6403285.1"/>
    <property type="molecule type" value="Genomic_DNA"/>
</dbReference>
<dbReference type="NCBIfam" id="TIGR03696">
    <property type="entry name" value="Rhs_assc_core"/>
    <property type="match status" value="1"/>
</dbReference>
<dbReference type="Pfam" id="PF20041">
    <property type="entry name" value="DUF6443"/>
    <property type="match status" value="1"/>
</dbReference>
<dbReference type="InterPro" id="IPR022385">
    <property type="entry name" value="Rhs_assc_core"/>
</dbReference>
<dbReference type="InterPro" id="IPR050708">
    <property type="entry name" value="T6SS_VgrG/RHS"/>
</dbReference>
<evidence type="ECO:0000259" key="2">
    <source>
        <dbReference type="Pfam" id="PF20041"/>
    </source>
</evidence>
<dbReference type="Proteomes" id="UP001184853">
    <property type="component" value="Unassembled WGS sequence"/>
</dbReference>
<sequence length="1162" mass="131073">MKKIIIPVSALFLTGFSFAQTTPSNSENYIYTKTYLSDPSLSNPKTSETVQYFDGLGRPEQVINVKASPTGKDIVQHFEYDGFGRQVKDYLPIPQSGTQNGAIYTDPKSGAPAIYGTEKIFSESILENSPLDKILQQVQAGTDWATKPVKFNYEANSVEDQVRIYQTSTIWDAANKMFVTSLQTSQFYPAVQLYKNTVIDEDGNKTIEFKNGEGQTILIRKVVSASENADTYFVYNEYDQLVYKIPPIASKSGLADQTTLDNLCYQYRHDGKYKLVEKKLPGKGWEYMVYDRADRLVMIQDANLKVQGKWMFTKYDQFGRVVYTGITNNIATRQVLQNNVTAATYSNEIRSANTFTINGMPIYYTNRSLPGSIAQVLSINYYDTYAVYSFNPSFPSTILGKTTLTDNPVSSGKSTNSLPVMSFVKNIEDDNWTKNYSYYDTKGRAIGSYSINHLGGYTKTESDLDFVGLPKQTKTYHKRVNTDTERIITETFEYDNQNRVKKHYHQIDSQPQELLAENTYNELSQLSNKTVGNNLQNIDYSYNIRGWLTKINNPANLAGKLFGYEIKYNNPVNTSSATGKYSGNIAEVDWMASNDGVLKRYSYQYDGLNRLKSGIYSEPNTSIPQNNYYNEILSYDLNGNITSLQRNRNTEYIGAQLMDNLSYSYTGNRLDTVTDSSGNYMGYPDTSGNLIHYDANGNMTDHVDKAILQIDYNYLNLPKYVKFNQYITGRNGAIYVNSTYNYRADGSKIAKVYTFKDPRISNTLATTSTDYLDGFQYEAKSGGTESTIATLQFIPTSEGYFDFGQNKYIYQYKDQVGNIRLAFFKDGSGNPAIDRATDFYPFGLEFGGNGLNINNSVSPSYTYTFQGQEKQQETGWNSFRWRNYDPTIGRFFNIDPLAEKFPHNSTYAFQENMIGMGIELEGLELLPENKGYFAIRGNEMIVKQAPATQRDSFGRPTFTAADIGLTTNGYNPTAPRISTGETGLRLKSYNYGGATAEGATMETIDTPSGFAEQEVETERPNRLKEAVGTLSDVVDGAKELWNNISMAMDVPEAFKSMDNHVQAAKDIKSVDFNATQMDLAIDYVNSSKIKMNQQTKNDVINYVYDGHLPKKGLMQNSLIIQNGNAILKANHAPIRPTADQVKRLFDKRNKEIKNNQLRNIPQ</sequence>
<feature type="signal peptide" evidence="1">
    <location>
        <begin position="1"/>
        <end position="19"/>
    </location>
</feature>
<evidence type="ECO:0000313" key="4">
    <source>
        <dbReference type="Proteomes" id="UP001184853"/>
    </source>
</evidence>
<dbReference type="PANTHER" id="PTHR32305">
    <property type="match status" value="1"/>
</dbReference>
<dbReference type="RefSeq" id="WP_115980919.1">
    <property type="nucleotide sequence ID" value="NZ_JAVDQS010000001.1"/>
</dbReference>
<protein>
    <submittedName>
        <fullName evidence="3">RHS repeat-associated protein</fullName>
    </submittedName>
</protein>
<evidence type="ECO:0000256" key="1">
    <source>
        <dbReference type="SAM" id="SignalP"/>
    </source>
</evidence>
<dbReference type="Gene3D" id="2.180.10.10">
    <property type="entry name" value="RHS repeat-associated core"/>
    <property type="match status" value="1"/>
</dbReference>
<keyword evidence="4" id="KW-1185">Reference proteome</keyword>
<organism evidence="3 4">
    <name type="scientific">Chryseobacterium geocarposphaerae</name>
    <dbReference type="NCBI Taxonomy" id="1416776"/>
    <lineage>
        <taxon>Bacteria</taxon>
        <taxon>Pseudomonadati</taxon>
        <taxon>Bacteroidota</taxon>
        <taxon>Flavobacteriia</taxon>
        <taxon>Flavobacteriales</taxon>
        <taxon>Weeksellaceae</taxon>
        <taxon>Chryseobacterium group</taxon>
        <taxon>Chryseobacterium</taxon>
    </lineage>
</organism>
<feature type="chain" id="PRO_5045331193" evidence="1">
    <location>
        <begin position="20"/>
        <end position="1162"/>
    </location>
</feature>
<dbReference type="PANTHER" id="PTHR32305:SF15">
    <property type="entry name" value="PROTEIN RHSA-RELATED"/>
    <property type="match status" value="1"/>
</dbReference>